<dbReference type="SUPFAM" id="SSF54928">
    <property type="entry name" value="RNA-binding domain, RBD"/>
    <property type="match status" value="1"/>
</dbReference>
<accession>A0A371DVZ3</accession>
<dbReference type="Gene3D" id="3.30.70.330">
    <property type="match status" value="1"/>
</dbReference>
<organism evidence="2 3">
    <name type="scientific">Lentinus brumalis</name>
    <dbReference type="NCBI Taxonomy" id="2498619"/>
    <lineage>
        <taxon>Eukaryota</taxon>
        <taxon>Fungi</taxon>
        <taxon>Dikarya</taxon>
        <taxon>Basidiomycota</taxon>
        <taxon>Agaricomycotina</taxon>
        <taxon>Agaricomycetes</taxon>
        <taxon>Polyporales</taxon>
        <taxon>Polyporaceae</taxon>
        <taxon>Lentinus</taxon>
    </lineage>
</organism>
<dbReference type="Proteomes" id="UP000256964">
    <property type="component" value="Unassembled WGS sequence"/>
</dbReference>
<feature type="domain" description="RRM" evidence="1">
    <location>
        <begin position="74"/>
        <end position="147"/>
    </location>
</feature>
<dbReference type="InterPro" id="IPR035979">
    <property type="entry name" value="RBD_domain_sf"/>
</dbReference>
<dbReference type="Pfam" id="PF00076">
    <property type="entry name" value="RRM_1"/>
    <property type="match status" value="1"/>
</dbReference>
<dbReference type="InterPro" id="IPR000504">
    <property type="entry name" value="RRM_dom"/>
</dbReference>
<dbReference type="OrthoDB" id="5541797at2759"/>
<name>A0A371DVZ3_9APHY</name>
<dbReference type="SMART" id="SM00360">
    <property type="entry name" value="RRM"/>
    <property type="match status" value="1"/>
</dbReference>
<keyword evidence="3" id="KW-1185">Reference proteome</keyword>
<proteinExistence type="predicted"/>
<reference evidence="2 3" key="1">
    <citation type="journal article" date="2018" name="Biotechnol. Biofuels">
        <title>Integrative visual omics of the white-rot fungus Polyporus brumalis exposes the biotechnological potential of its oxidative enzymes for delignifying raw plant biomass.</title>
        <authorList>
            <person name="Miyauchi S."/>
            <person name="Rancon A."/>
            <person name="Drula E."/>
            <person name="Hage H."/>
            <person name="Chaduli D."/>
            <person name="Favel A."/>
            <person name="Grisel S."/>
            <person name="Henrissat B."/>
            <person name="Herpoel-Gimbert I."/>
            <person name="Ruiz-Duenas F.J."/>
            <person name="Chevret D."/>
            <person name="Hainaut M."/>
            <person name="Lin J."/>
            <person name="Wang M."/>
            <person name="Pangilinan J."/>
            <person name="Lipzen A."/>
            <person name="Lesage-Meessen L."/>
            <person name="Navarro D."/>
            <person name="Riley R."/>
            <person name="Grigoriev I.V."/>
            <person name="Zhou S."/>
            <person name="Raouche S."/>
            <person name="Rosso M.N."/>
        </authorList>
    </citation>
    <scope>NUCLEOTIDE SEQUENCE [LARGE SCALE GENOMIC DNA]</scope>
    <source>
        <strain evidence="2 3">BRFM 1820</strain>
    </source>
</reference>
<dbReference type="CDD" id="cd00590">
    <property type="entry name" value="RRM_SF"/>
    <property type="match status" value="1"/>
</dbReference>
<dbReference type="EMBL" id="KZ857380">
    <property type="protein sequence ID" value="RDX56710.1"/>
    <property type="molecule type" value="Genomic_DNA"/>
</dbReference>
<dbReference type="GO" id="GO:0003723">
    <property type="term" value="F:RNA binding"/>
    <property type="evidence" value="ECO:0007669"/>
    <property type="project" value="InterPro"/>
</dbReference>
<evidence type="ECO:0000313" key="3">
    <source>
        <dbReference type="Proteomes" id="UP000256964"/>
    </source>
</evidence>
<dbReference type="AlphaFoldDB" id="A0A371DVZ3"/>
<gene>
    <name evidence="2" type="ORF">OH76DRAFT_1369672</name>
</gene>
<sequence length="277" mass="30090">MRSRPVCPNANSRKSSKSCVDQEYVVQDRRVQTPVAQKAPPRWLASPFDHIASAALPLMTTRTATQATRGLKLHVGLTGLPRTALQTDLQRLCGKAKVENVSHVALNYKRFKPTGTATLAFSRPEYVPAALKALDRTVLGGKTIKATAVDSVPDVSRMRGPKGLLEAGQRGALKGDGPDAGLTGAGKNVVLYGLPARLLPVVMADNLRKFKLAGMDQGKPVVIKLESGRGPSASATSRWLCRLESVSEAYRLVRTLHMQQWRPDLYDDKYVVRAAVI</sequence>
<dbReference type="InterPro" id="IPR012677">
    <property type="entry name" value="Nucleotide-bd_a/b_plait_sf"/>
</dbReference>
<protein>
    <recommendedName>
        <fullName evidence="1">RRM domain-containing protein</fullName>
    </recommendedName>
</protein>
<evidence type="ECO:0000313" key="2">
    <source>
        <dbReference type="EMBL" id="RDX56710.1"/>
    </source>
</evidence>
<evidence type="ECO:0000259" key="1">
    <source>
        <dbReference type="SMART" id="SM00360"/>
    </source>
</evidence>